<name>A0AAV1YTU6_9ARAC</name>
<dbReference type="InterPro" id="IPR000210">
    <property type="entry name" value="BTB/POZ_dom"/>
</dbReference>
<proteinExistence type="predicted"/>
<dbReference type="InterPro" id="IPR044714">
    <property type="entry name" value="AtSIBP1-like"/>
</dbReference>
<evidence type="ECO:0000313" key="2">
    <source>
        <dbReference type="EMBL" id="CAL1262212.1"/>
    </source>
</evidence>
<dbReference type="Gene3D" id="3.30.710.10">
    <property type="entry name" value="Potassium Channel Kv1.1, Chain A"/>
    <property type="match status" value="1"/>
</dbReference>
<dbReference type="PROSITE" id="PS50097">
    <property type="entry name" value="BTB"/>
    <property type="match status" value="1"/>
</dbReference>
<dbReference type="Pfam" id="PF00651">
    <property type="entry name" value="BTB"/>
    <property type="match status" value="1"/>
</dbReference>
<organism evidence="2 3">
    <name type="scientific">Larinioides sclopetarius</name>
    <dbReference type="NCBI Taxonomy" id="280406"/>
    <lineage>
        <taxon>Eukaryota</taxon>
        <taxon>Metazoa</taxon>
        <taxon>Ecdysozoa</taxon>
        <taxon>Arthropoda</taxon>
        <taxon>Chelicerata</taxon>
        <taxon>Arachnida</taxon>
        <taxon>Araneae</taxon>
        <taxon>Araneomorphae</taxon>
        <taxon>Entelegynae</taxon>
        <taxon>Araneoidea</taxon>
        <taxon>Araneidae</taxon>
        <taxon>Larinioides</taxon>
    </lineage>
</organism>
<reference evidence="2 3" key="1">
    <citation type="submission" date="2024-04" db="EMBL/GenBank/DDBJ databases">
        <authorList>
            <person name="Rising A."/>
            <person name="Reimegard J."/>
            <person name="Sonavane S."/>
            <person name="Akerstrom W."/>
            <person name="Nylinder S."/>
            <person name="Hedman E."/>
            <person name="Kallberg Y."/>
        </authorList>
    </citation>
    <scope>NUCLEOTIDE SEQUENCE [LARGE SCALE GENOMIC DNA]</scope>
</reference>
<dbReference type="SUPFAM" id="SSF54695">
    <property type="entry name" value="POZ domain"/>
    <property type="match status" value="1"/>
</dbReference>
<comment type="caution">
    <text evidence="2">The sequence shown here is derived from an EMBL/GenBank/DDBJ whole genome shotgun (WGS) entry which is preliminary data.</text>
</comment>
<dbReference type="AlphaFoldDB" id="A0AAV1YTU6"/>
<sequence length="301" mass="34582">MFLPQDTLTARCRLWKSVGEMSKNVQCFARTRIAVEKRSFLWNIKDFSTFSFYKVQTYEIKSHDDDKMLMTLELSIPDGLICDELIRVKIIPDSENTKISTLKLSLLDASKTAIKCFQDDFWHHDSDGSKDYTLFYTKKELLEGKNTYLQNDVLSLFCECSFSCGKRLDEIEMTDSKCSTIKKKEPNSRSLNKFSVHSCIFIDNFKSMLNDGNLSDVKLKTKRQSYDAHKSILGALSPVFKAMFSNDTKEKINECVDIEDIKDDTLSLLCMLQCIYSAEVGELEWTSAIESCMRQLLSTGF</sequence>
<gene>
    <name evidence="2" type="ORF">LARSCL_LOCUS863</name>
</gene>
<dbReference type="InterPro" id="IPR011333">
    <property type="entry name" value="SKP1/BTB/POZ_sf"/>
</dbReference>
<feature type="domain" description="BTB" evidence="1">
    <location>
        <begin position="215"/>
        <end position="284"/>
    </location>
</feature>
<evidence type="ECO:0000259" key="1">
    <source>
        <dbReference type="PROSITE" id="PS50097"/>
    </source>
</evidence>
<dbReference type="PANTHER" id="PTHR46672">
    <property type="entry name" value="OS08G0495500 PROTEIN-RELATED"/>
    <property type="match status" value="1"/>
</dbReference>
<keyword evidence="3" id="KW-1185">Reference proteome</keyword>
<accession>A0AAV1YTU6</accession>
<dbReference type="CDD" id="cd18186">
    <property type="entry name" value="BTB_POZ_ZBTB_KLHL-like"/>
    <property type="match status" value="1"/>
</dbReference>
<dbReference type="EMBL" id="CAXIEN010000004">
    <property type="protein sequence ID" value="CAL1262212.1"/>
    <property type="molecule type" value="Genomic_DNA"/>
</dbReference>
<protein>
    <recommendedName>
        <fullName evidence="1">BTB domain-containing protein</fullName>
    </recommendedName>
</protein>
<dbReference type="Proteomes" id="UP001497382">
    <property type="component" value="Unassembled WGS sequence"/>
</dbReference>
<evidence type="ECO:0000313" key="3">
    <source>
        <dbReference type="Proteomes" id="UP001497382"/>
    </source>
</evidence>